<dbReference type="SMART" id="SM00028">
    <property type="entry name" value="TPR"/>
    <property type="match status" value="9"/>
</dbReference>
<evidence type="ECO:0000256" key="2">
    <source>
        <dbReference type="ARBA" id="ARBA00022803"/>
    </source>
</evidence>
<organism evidence="4 5">
    <name type="scientific">Carboxylicivirga sediminis</name>
    <dbReference type="NCBI Taxonomy" id="2006564"/>
    <lineage>
        <taxon>Bacteria</taxon>
        <taxon>Pseudomonadati</taxon>
        <taxon>Bacteroidota</taxon>
        <taxon>Bacteroidia</taxon>
        <taxon>Marinilabiliales</taxon>
        <taxon>Marinilabiliaceae</taxon>
        <taxon>Carboxylicivirga</taxon>
    </lineage>
</organism>
<keyword evidence="5" id="KW-1185">Reference proteome</keyword>
<dbReference type="RefSeq" id="WP_212188804.1">
    <property type="nucleotide sequence ID" value="NZ_JAGTAR010000005.1"/>
</dbReference>
<feature type="repeat" description="TPR" evidence="3">
    <location>
        <begin position="272"/>
        <end position="305"/>
    </location>
</feature>
<dbReference type="Pfam" id="PF14559">
    <property type="entry name" value="TPR_19"/>
    <property type="match status" value="1"/>
</dbReference>
<evidence type="ECO:0000313" key="5">
    <source>
        <dbReference type="Proteomes" id="UP000679220"/>
    </source>
</evidence>
<gene>
    <name evidence="4" type="ORF">KDU71_04960</name>
</gene>
<evidence type="ECO:0000256" key="1">
    <source>
        <dbReference type="ARBA" id="ARBA00022737"/>
    </source>
</evidence>
<sequence>MQDFLHASHDDVLQAIERFEKMISAEKVEYFDVHQIENIYDFYYEKNLIEQAQQILNIGLSQHPDSPALMVKKAIFIAEHGNIDEAYKLLKELAPLDASNPDVYMTLGWIMLQKSISLEAVSYFRKAVEIAFEDKEDILLEISYNLNQHELYLESIKFLEQLLEINHDNENALFEYAFSLDKILEYDKSIEAYQQLLETNPFSDNGWYNLAIIYNKTGKHEEACQAYEYTITINPQHEEAYFNMGNSLVQSGLFKEAIDAYSEHITIGDDLILTYQYMADCWEQLGNYDLAIRLYQLVIKLAPKQSDAWYGLGTTLMENEDFSGGLQAIDQAISINPLNADYWFAHARGLFELDKVEDAARSLENGLNLDPHELAGWLELIKLKIVLIEHFDIKAYISSLHEQYEDTASIHYLSAVAHFRYLNNKKEALSALSKALSIDSGGIKDIENDYPEFIADKTVQQIINNYCNE</sequence>
<feature type="repeat" description="TPR" evidence="3">
    <location>
        <begin position="204"/>
        <end position="237"/>
    </location>
</feature>
<dbReference type="PANTHER" id="PTHR44858:SF1">
    <property type="entry name" value="UDP-N-ACETYLGLUCOSAMINE--PEPTIDE N-ACETYLGLUCOSAMINYLTRANSFERASE SPINDLY-RELATED"/>
    <property type="match status" value="1"/>
</dbReference>
<reference evidence="4" key="1">
    <citation type="journal article" date="2018" name="Int. J. Syst. Evol. Microbiol.">
        <title>Carboxylicivirga sediminis sp. nov., isolated from coastal sediment.</title>
        <authorList>
            <person name="Wang F.Q."/>
            <person name="Ren L.H."/>
            <person name="Zou R.J."/>
            <person name="Sun Y.Z."/>
            <person name="Liu X.J."/>
            <person name="Jiang F."/>
            <person name="Liu L.J."/>
        </authorList>
    </citation>
    <scope>NUCLEOTIDE SEQUENCE</scope>
    <source>
        <strain evidence="4">JR1</strain>
    </source>
</reference>
<keyword evidence="1" id="KW-0677">Repeat</keyword>
<protein>
    <submittedName>
        <fullName evidence="4">Tetratricopeptide repeat protein</fullName>
    </submittedName>
</protein>
<dbReference type="SUPFAM" id="SSF48452">
    <property type="entry name" value="TPR-like"/>
    <property type="match status" value="1"/>
</dbReference>
<accession>A0A941F207</accession>
<dbReference type="AlphaFoldDB" id="A0A941F207"/>
<dbReference type="EMBL" id="JAGTAR010000005">
    <property type="protein sequence ID" value="MBR8534902.1"/>
    <property type="molecule type" value="Genomic_DNA"/>
</dbReference>
<dbReference type="InterPro" id="IPR050498">
    <property type="entry name" value="Ycf3"/>
</dbReference>
<comment type="caution">
    <text evidence="4">The sequence shown here is derived from an EMBL/GenBank/DDBJ whole genome shotgun (WGS) entry which is preliminary data.</text>
</comment>
<dbReference type="InterPro" id="IPR011990">
    <property type="entry name" value="TPR-like_helical_dom_sf"/>
</dbReference>
<evidence type="ECO:0000313" key="4">
    <source>
        <dbReference type="EMBL" id="MBR8534902.1"/>
    </source>
</evidence>
<dbReference type="Pfam" id="PF13431">
    <property type="entry name" value="TPR_17"/>
    <property type="match status" value="1"/>
</dbReference>
<name>A0A941F207_9BACT</name>
<dbReference type="InterPro" id="IPR019734">
    <property type="entry name" value="TPR_rpt"/>
</dbReference>
<feature type="repeat" description="TPR" evidence="3">
    <location>
        <begin position="306"/>
        <end position="339"/>
    </location>
</feature>
<proteinExistence type="predicted"/>
<dbReference type="PROSITE" id="PS50005">
    <property type="entry name" value="TPR"/>
    <property type="match status" value="4"/>
</dbReference>
<reference evidence="4" key="2">
    <citation type="submission" date="2021-04" db="EMBL/GenBank/DDBJ databases">
        <authorList>
            <person name="Zhang T."/>
            <person name="Zhang Y."/>
            <person name="Lu D."/>
            <person name="Zuo D."/>
            <person name="Du Z."/>
        </authorList>
    </citation>
    <scope>NUCLEOTIDE SEQUENCE</scope>
    <source>
        <strain evidence="4">JR1</strain>
    </source>
</reference>
<dbReference type="Gene3D" id="1.25.40.10">
    <property type="entry name" value="Tetratricopeptide repeat domain"/>
    <property type="match status" value="3"/>
</dbReference>
<feature type="repeat" description="TPR" evidence="3">
    <location>
        <begin position="238"/>
        <end position="271"/>
    </location>
</feature>
<dbReference type="Proteomes" id="UP000679220">
    <property type="component" value="Unassembled WGS sequence"/>
</dbReference>
<keyword evidence="2 3" id="KW-0802">TPR repeat</keyword>
<dbReference type="PANTHER" id="PTHR44858">
    <property type="entry name" value="TETRATRICOPEPTIDE REPEAT PROTEIN 6"/>
    <property type="match status" value="1"/>
</dbReference>
<evidence type="ECO:0000256" key="3">
    <source>
        <dbReference type="PROSITE-ProRule" id="PRU00339"/>
    </source>
</evidence>